<gene>
    <name evidence="2" type="ORF">D6D10_07262</name>
</gene>
<protein>
    <recommendedName>
        <fullName evidence="1">DUF4246 domain-containing protein</fullName>
    </recommendedName>
</protein>
<dbReference type="Pfam" id="PF14033">
    <property type="entry name" value="DUF4246"/>
    <property type="match status" value="1"/>
</dbReference>
<name>A0A4S9ELN9_AURPU</name>
<accession>A0A4S9ELN9</accession>
<dbReference type="InterPro" id="IPR025340">
    <property type="entry name" value="DUF4246"/>
</dbReference>
<proteinExistence type="predicted"/>
<dbReference type="PANTHER" id="PTHR33119:SF1">
    <property type="entry name" value="FE2OG DIOXYGENASE DOMAIN-CONTAINING PROTEIN"/>
    <property type="match status" value="1"/>
</dbReference>
<feature type="domain" description="DUF4246" evidence="1">
    <location>
        <begin position="43"/>
        <end position="538"/>
    </location>
</feature>
<evidence type="ECO:0000313" key="2">
    <source>
        <dbReference type="EMBL" id="THX35505.1"/>
    </source>
</evidence>
<dbReference type="AlphaFoldDB" id="A0A4S9ELN9"/>
<comment type="caution">
    <text evidence="2">The sequence shown here is derived from an EMBL/GenBank/DDBJ whole genome shotgun (WGS) entry which is preliminary data.</text>
</comment>
<organism evidence="2 3">
    <name type="scientific">Aureobasidium pullulans</name>
    <name type="common">Black yeast</name>
    <name type="synonym">Pullularia pullulans</name>
    <dbReference type="NCBI Taxonomy" id="5580"/>
    <lineage>
        <taxon>Eukaryota</taxon>
        <taxon>Fungi</taxon>
        <taxon>Dikarya</taxon>
        <taxon>Ascomycota</taxon>
        <taxon>Pezizomycotina</taxon>
        <taxon>Dothideomycetes</taxon>
        <taxon>Dothideomycetidae</taxon>
        <taxon>Dothideales</taxon>
        <taxon>Saccotheciaceae</taxon>
        <taxon>Aureobasidium</taxon>
    </lineage>
</organism>
<dbReference type="InterPro" id="IPR049192">
    <property type="entry name" value="DUF4246_C"/>
</dbReference>
<dbReference type="EMBL" id="QZAV01000202">
    <property type="protein sequence ID" value="THX35505.1"/>
    <property type="molecule type" value="Genomic_DNA"/>
</dbReference>
<evidence type="ECO:0000313" key="3">
    <source>
        <dbReference type="Proteomes" id="UP000308953"/>
    </source>
</evidence>
<evidence type="ECO:0000259" key="1">
    <source>
        <dbReference type="Pfam" id="PF14033"/>
    </source>
</evidence>
<sequence>MAPGACHALLNKQHHRWSTDVFNDTATSQLCQEALRSRLISPKTWDWCLSELQDKARIFQSSGRILVYNAGVAVCKSDVVLDKEVQTDVKHELSVIESSSHSDTTAIESLSDTSWQTRRLVDPLLYPLIYGKSRVLSEGNTVPLKNMSKHTGKCSIAPERLPCEMDFKEGHSTAVRITSYINGLHPRHQSLYHAIEKLVSASIEPWNDVLIKQSRGHFPTRIKVYGISYEPPPPGFNRFTEAGKHPGSETYYVAIDEAKAYCAQPDNYPYDSSDDEKPFSLPGYKEPDDLDAWCRSGHDLAMPVRMRYFQLNHFVHPEPGATYAYQQWKAGQAWDAIEERKLKDPEPNVEEDTARIPHEAHRIALQESFRQKGLQVIVKIDRIELDSNEPRFLGSDWHVEGLHNEHIVANSVYVLEERNTSEPRIEFRQETRLDPDDFDYNEYDLEALLKVFDVPYRQHILEQGFAPPSLQRLGSVSLPTGRLLAWPNVLHHRITPFELVDKTKSGQRSFLTLSLVDPSYRVCSTRNVPPQDHGWWAEQALAAALPRNVAVPRELLDHIDSYTDNWPMGLEEATKIRGQMAKEQKDHERDIMNHPSGFYDYNVDDCNLGDFPDLPSMDLGS</sequence>
<dbReference type="PANTHER" id="PTHR33119">
    <property type="entry name" value="IFI3P"/>
    <property type="match status" value="1"/>
</dbReference>
<reference evidence="2 3" key="1">
    <citation type="submission" date="2018-10" db="EMBL/GenBank/DDBJ databases">
        <title>Fifty Aureobasidium pullulans genomes reveal a recombining polyextremotolerant generalist.</title>
        <authorList>
            <person name="Gostincar C."/>
            <person name="Turk M."/>
            <person name="Zajc J."/>
            <person name="Gunde-Cimerman N."/>
        </authorList>
    </citation>
    <scope>NUCLEOTIDE SEQUENCE [LARGE SCALE GENOMIC DNA]</scope>
    <source>
        <strain evidence="2 3">EXF-9785</strain>
    </source>
</reference>
<dbReference type="Proteomes" id="UP000308953">
    <property type="component" value="Unassembled WGS sequence"/>
</dbReference>